<evidence type="ECO:0000259" key="13">
    <source>
        <dbReference type="Pfam" id="PF07715"/>
    </source>
</evidence>
<evidence type="ECO:0000256" key="9">
    <source>
        <dbReference type="ARBA" id="ARBA00023237"/>
    </source>
</evidence>
<dbReference type="SUPFAM" id="SSF56935">
    <property type="entry name" value="Porins"/>
    <property type="match status" value="1"/>
</dbReference>
<keyword evidence="5" id="KW-0732">Signal</keyword>
<evidence type="ECO:0000256" key="6">
    <source>
        <dbReference type="ARBA" id="ARBA00023065"/>
    </source>
</evidence>
<reference evidence="14 15" key="1">
    <citation type="submission" date="2017-03" db="EMBL/GenBank/DDBJ databases">
        <title>Genome sequence of Paracoccus contaminans isolated from a water microcosm.</title>
        <authorList>
            <person name="Aurass P."/>
            <person name="Karste S."/>
            <person name="Trost E."/>
            <person name="Glaeser S.P."/>
            <person name="Kaempfer P."/>
            <person name="Flieger A."/>
        </authorList>
    </citation>
    <scope>NUCLEOTIDE SEQUENCE [LARGE SCALE GENOMIC DNA]</scope>
    <source>
        <strain evidence="15">RKI 16-01929T\LMG 29738T\CCM 8701T\CIP 111112T</strain>
    </source>
</reference>
<keyword evidence="8 10" id="KW-0472">Membrane</keyword>
<evidence type="ECO:0000256" key="2">
    <source>
        <dbReference type="ARBA" id="ARBA00022448"/>
    </source>
</evidence>
<dbReference type="EMBL" id="CP020612">
    <property type="protein sequence ID" value="ARJ70679.1"/>
    <property type="molecule type" value="Genomic_DNA"/>
</dbReference>
<dbReference type="AlphaFoldDB" id="A0A1W6D0W6"/>
<name>A0A1W6D0W6_9RHOB</name>
<proteinExistence type="inferred from homology"/>
<dbReference type="Pfam" id="PF07715">
    <property type="entry name" value="Plug"/>
    <property type="match status" value="1"/>
</dbReference>
<keyword evidence="4 10" id="KW-0812">Transmembrane</keyword>
<keyword evidence="6" id="KW-0406">Ion transport</keyword>
<keyword evidence="7 11" id="KW-0798">TonB box</keyword>
<evidence type="ECO:0000256" key="4">
    <source>
        <dbReference type="ARBA" id="ARBA00022692"/>
    </source>
</evidence>
<dbReference type="GO" id="GO:0015344">
    <property type="term" value="F:siderophore uptake transmembrane transporter activity"/>
    <property type="evidence" value="ECO:0007669"/>
    <property type="project" value="TreeGrafter"/>
</dbReference>
<dbReference type="InterPro" id="IPR012910">
    <property type="entry name" value="Plug_dom"/>
</dbReference>
<keyword evidence="2 10" id="KW-0813">Transport</keyword>
<sequence length="510" mass="55953">MGGLDLSDVERIELLRGPQSVYYGSAAAAGVVNIITRKADRTGGHIRTEAGHGAAAALGQSLVTERLRLQFDGSYREDDGYDVSYGDGGDDDGIRRGALALSGEWKAADGLTLGFSIRRAEERAWFDATSGAPDSARTYLRDAPFWSDRAERIDTLWAEASSASGRLTQRLAWEDSRVTLKTHDDYPGRTETRRRAIRSRTTLGLDGAAADASRTIALAFDRIEDDASGSTAYARTTRSAAVEYRAAHENGLDVQLGLRHDDNSDFGGKTTWAAGLSWRIAAGPLRLHASAGTGILNPQSYQLAGGYGAVGNPHLRPEENRSIDMGLEYSLPDGRGLIDVTWFRERLADAIVYSGAPLPDGSNYRNLRGTSRRQGVEIAVRHELTPALTLGAAYTYLDARNPDGTAAVRRPRHELGLNATMQTFAGRGWLSADLRHVTDSRDTEWWHGWGNEKVSRLPAFTVVNLAASYDLDERMRLTARVTNLFDKPYQETWGYGTQGRAAWMGIEQRW</sequence>
<comment type="subcellular location">
    <subcellularLocation>
        <location evidence="1 10">Cell outer membrane</location>
        <topology evidence="1 10">Multi-pass membrane protein</topology>
    </subcellularLocation>
</comment>
<evidence type="ECO:0008006" key="16">
    <source>
        <dbReference type="Google" id="ProtNLM"/>
    </source>
</evidence>
<organism evidence="14 15">
    <name type="scientific">Paracoccus contaminans</name>
    <dbReference type="NCBI Taxonomy" id="1945662"/>
    <lineage>
        <taxon>Bacteria</taxon>
        <taxon>Pseudomonadati</taxon>
        <taxon>Pseudomonadota</taxon>
        <taxon>Alphaproteobacteria</taxon>
        <taxon>Rhodobacterales</taxon>
        <taxon>Paracoccaceae</taxon>
        <taxon>Paracoccus</taxon>
    </lineage>
</organism>
<evidence type="ECO:0000313" key="15">
    <source>
        <dbReference type="Proteomes" id="UP000193017"/>
    </source>
</evidence>
<evidence type="ECO:0000256" key="5">
    <source>
        <dbReference type="ARBA" id="ARBA00022729"/>
    </source>
</evidence>
<dbReference type="PANTHER" id="PTHR30069:SF53">
    <property type="entry name" value="COLICIN I RECEPTOR-RELATED"/>
    <property type="match status" value="1"/>
</dbReference>
<keyword evidence="9 10" id="KW-0998">Cell outer membrane</keyword>
<gene>
    <name evidence="14" type="ORF">B0A89_03210</name>
</gene>
<dbReference type="InterPro" id="IPR000531">
    <property type="entry name" value="Beta-barrel_TonB"/>
</dbReference>
<dbReference type="InterPro" id="IPR039426">
    <property type="entry name" value="TonB-dep_rcpt-like"/>
</dbReference>
<dbReference type="GO" id="GO:0044718">
    <property type="term" value="P:siderophore transmembrane transport"/>
    <property type="evidence" value="ECO:0007669"/>
    <property type="project" value="TreeGrafter"/>
</dbReference>
<evidence type="ECO:0000313" key="14">
    <source>
        <dbReference type="EMBL" id="ARJ70679.1"/>
    </source>
</evidence>
<dbReference type="InterPro" id="IPR037066">
    <property type="entry name" value="Plug_dom_sf"/>
</dbReference>
<feature type="domain" description="TonB-dependent receptor-like beta-barrel" evidence="12">
    <location>
        <begin position="72"/>
        <end position="484"/>
    </location>
</feature>
<evidence type="ECO:0000256" key="7">
    <source>
        <dbReference type="ARBA" id="ARBA00023077"/>
    </source>
</evidence>
<feature type="domain" description="TonB-dependent receptor plug" evidence="13">
    <location>
        <begin position="4"/>
        <end position="31"/>
    </location>
</feature>
<evidence type="ECO:0000259" key="12">
    <source>
        <dbReference type="Pfam" id="PF00593"/>
    </source>
</evidence>
<protein>
    <recommendedName>
        <fullName evidence="16">TonB-dependent receptor</fullName>
    </recommendedName>
</protein>
<evidence type="ECO:0000256" key="10">
    <source>
        <dbReference type="PROSITE-ProRule" id="PRU01360"/>
    </source>
</evidence>
<evidence type="ECO:0000256" key="8">
    <source>
        <dbReference type="ARBA" id="ARBA00023136"/>
    </source>
</evidence>
<dbReference type="InterPro" id="IPR036942">
    <property type="entry name" value="Beta-barrel_TonB_sf"/>
</dbReference>
<dbReference type="Proteomes" id="UP000193017">
    <property type="component" value="Chromosome"/>
</dbReference>
<dbReference type="Pfam" id="PF00593">
    <property type="entry name" value="TonB_dep_Rec_b-barrel"/>
    <property type="match status" value="1"/>
</dbReference>
<dbReference type="GO" id="GO:0009279">
    <property type="term" value="C:cell outer membrane"/>
    <property type="evidence" value="ECO:0007669"/>
    <property type="project" value="UniProtKB-SubCell"/>
</dbReference>
<dbReference type="KEGG" id="pcon:B0A89_03210"/>
<keyword evidence="3 10" id="KW-1134">Transmembrane beta strand</keyword>
<dbReference type="STRING" id="1945662.B0A89_03210"/>
<evidence type="ECO:0000256" key="11">
    <source>
        <dbReference type="RuleBase" id="RU003357"/>
    </source>
</evidence>
<dbReference type="Gene3D" id="2.170.130.10">
    <property type="entry name" value="TonB-dependent receptor, plug domain"/>
    <property type="match status" value="1"/>
</dbReference>
<keyword evidence="15" id="KW-1185">Reference proteome</keyword>
<evidence type="ECO:0000256" key="1">
    <source>
        <dbReference type="ARBA" id="ARBA00004571"/>
    </source>
</evidence>
<dbReference type="PANTHER" id="PTHR30069">
    <property type="entry name" value="TONB-DEPENDENT OUTER MEMBRANE RECEPTOR"/>
    <property type="match status" value="1"/>
</dbReference>
<accession>A0A1W6D0W6</accession>
<evidence type="ECO:0000256" key="3">
    <source>
        <dbReference type="ARBA" id="ARBA00022452"/>
    </source>
</evidence>
<dbReference type="Gene3D" id="2.40.170.20">
    <property type="entry name" value="TonB-dependent receptor, beta-barrel domain"/>
    <property type="match status" value="1"/>
</dbReference>
<dbReference type="PROSITE" id="PS52016">
    <property type="entry name" value="TONB_DEPENDENT_REC_3"/>
    <property type="match status" value="1"/>
</dbReference>
<comment type="similarity">
    <text evidence="10 11">Belongs to the TonB-dependent receptor family.</text>
</comment>